<comment type="caution">
    <text evidence="1">The sequence shown here is derived from an EMBL/GenBank/DDBJ whole genome shotgun (WGS) entry which is preliminary data.</text>
</comment>
<reference evidence="1 2" key="1">
    <citation type="submission" date="2020-04" db="EMBL/GenBank/DDBJ databases">
        <title>Perkinsus olseni comparative genomics.</title>
        <authorList>
            <person name="Bogema D.R."/>
        </authorList>
    </citation>
    <scope>NUCLEOTIDE SEQUENCE [LARGE SCALE GENOMIC DNA]</scope>
    <source>
        <strain evidence="1">00978-12</strain>
    </source>
</reference>
<name>A0A7J6N3F3_PEROL</name>
<dbReference type="EMBL" id="JABANP010000896">
    <property type="protein sequence ID" value="KAF4678458.1"/>
    <property type="molecule type" value="Genomic_DNA"/>
</dbReference>
<proteinExistence type="predicted"/>
<accession>A0A7J6N3F3</accession>
<organism evidence="1 2">
    <name type="scientific">Perkinsus olseni</name>
    <name type="common">Perkinsus atlanticus</name>
    <dbReference type="NCBI Taxonomy" id="32597"/>
    <lineage>
        <taxon>Eukaryota</taxon>
        <taxon>Sar</taxon>
        <taxon>Alveolata</taxon>
        <taxon>Perkinsozoa</taxon>
        <taxon>Perkinsea</taxon>
        <taxon>Perkinsida</taxon>
        <taxon>Perkinsidae</taxon>
        <taxon>Perkinsus</taxon>
    </lineage>
</organism>
<protein>
    <submittedName>
        <fullName evidence="1">Uncharacterized protein</fullName>
    </submittedName>
</protein>
<gene>
    <name evidence="1" type="ORF">FOZ60_016571</name>
</gene>
<evidence type="ECO:0000313" key="1">
    <source>
        <dbReference type="EMBL" id="KAF4678458.1"/>
    </source>
</evidence>
<dbReference type="AlphaFoldDB" id="A0A7J6N3F3"/>
<sequence>MSSIPSMAVDDIENSPIYPLAPASVDTLSSLRTHIWSKNPESLSFNTLCLPSLRTSVVHLDNPINCGLVFRRLCNKQCNGSLYRRLAYHQISPLPNIDSKIYNLYEVVLAGYKLHRGLFVDRIVWLSIPPYLQTFIYEGTINASASTSPLYTNPIYKDSSNHGGYISTIGGFLRLTVVLGLLGFLYRDLEVLQSISLLKVERLRSKAVVLPLPEELYFSCLRLSALYKNLLLPSIFDEVDGLRVLDLLDLGVDSGDSKAVGNRIGAAANSLLSDYRWVLEGIRLDKNDVYSLEEMRSITELYYLDDD</sequence>
<dbReference type="Proteomes" id="UP000541610">
    <property type="component" value="Unassembled WGS sequence"/>
</dbReference>
<evidence type="ECO:0000313" key="2">
    <source>
        <dbReference type="Proteomes" id="UP000541610"/>
    </source>
</evidence>
<dbReference type="OrthoDB" id="480515at2759"/>